<reference evidence="1" key="1">
    <citation type="submission" date="2020-11" db="EMBL/GenBank/DDBJ databases">
        <title>Bacterial whole genome sequence for Caenimonas sp. DR4.4.</title>
        <authorList>
            <person name="Le V."/>
            <person name="Ko S.-R."/>
            <person name="Ahn C.-Y."/>
            <person name="Oh H.-M."/>
        </authorList>
    </citation>
    <scope>NUCLEOTIDE SEQUENCE</scope>
    <source>
        <strain evidence="1">DR4.4</strain>
    </source>
</reference>
<gene>
    <name evidence="1" type="ORF">I5803_20625</name>
</gene>
<evidence type="ECO:0000313" key="1">
    <source>
        <dbReference type="EMBL" id="MBG9390447.1"/>
    </source>
</evidence>
<sequence>MQTPPSSFARRRWVLAALACWPAAHLLAQEEAAAPRHKLSAAQLHAALSARFPVRVVAAGLIALQVSAPNLLLLPARNQLGATLVLQLDGAQWQQVPPGEVDVVFSLRYEPTDRSLRAHRLDILALRWQRLQPDILLLLQAQLRAAVREAVGEVVLHKFAPRELALAEAMGLEPQRLTVVDDGVVVSFGAKPPR</sequence>
<protein>
    <submittedName>
        <fullName evidence="1">DUF1439 domain-containing protein</fullName>
    </submittedName>
</protein>
<accession>A0A931H8P8</accession>
<keyword evidence="2" id="KW-1185">Reference proteome</keyword>
<dbReference type="AlphaFoldDB" id="A0A931H8P8"/>
<dbReference type="Proteomes" id="UP000651050">
    <property type="component" value="Unassembled WGS sequence"/>
</dbReference>
<name>A0A931H8P8_9BURK</name>
<comment type="caution">
    <text evidence="1">The sequence shown here is derived from an EMBL/GenBank/DDBJ whole genome shotgun (WGS) entry which is preliminary data.</text>
</comment>
<dbReference type="RefSeq" id="WP_196988186.1">
    <property type="nucleotide sequence ID" value="NZ_JADWYS010000001.1"/>
</dbReference>
<dbReference type="EMBL" id="JADWYS010000001">
    <property type="protein sequence ID" value="MBG9390447.1"/>
    <property type="molecule type" value="Genomic_DNA"/>
</dbReference>
<proteinExistence type="predicted"/>
<evidence type="ECO:0000313" key="2">
    <source>
        <dbReference type="Proteomes" id="UP000651050"/>
    </source>
</evidence>
<organism evidence="1 2">
    <name type="scientific">Caenimonas aquaedulcis</name>
    <dbReference type="NCBI Taxonomy" id="2793270"/>
    <lineage>
        <taxon>Bacteria</taxon>
        <taxon>Pseudomonadati</taxon>
        <taxon>Pseudomonadota</taxon>
        <taxon>Betaproteobacteria</taxon>
        <taxon>Burkholderiales</taxon>
        <taxon>Comamonadaceae</taxon>
        <taxon>Caenimonas</taxon>
    </lineage>
</organism>